<dbReference type="KEGG" id="pno:SNOG_14052"/>
<reference evidence="3" key="1">
    <citation type="journal article" date="2007" name="Plant Cell">
        <title>Dothideomycete-plant interactions illuminated by genome sequencing and EST analysis of the wheat pathogen Stagonospora nodorum.</title>
        <authorList>
            <person name="Hane J.K."/>
            <person name="Lowe R.G."/>
            <person name="Solomon P.S."/>
            <person name="Tan K.C."/>
            <person name="Schoch C.L."/>
            <person name="Spatafora J.W."/>
            <person name="Crous P.W."/>
            <person name="Kodira C."/>
            <person name="Birren B.W."/>
            <person name="Galagan J.E."/>
            <person name="Torriani S.F."/>
            <person name="McDonald B.A."/>
            <person name="Oliver R.P."/>
        </authorList>
    </citation>
    <scope>NUCLEOTIDE SEQUENCE [LARGE SCALE GENOMIC DNA]</scope>
    <source>
        <strain evidence="3">SN15 / ATCC MYA-4574 / FGSC 10173</strain>
    </source>
</reference>
<dbReference type="Proteomes" id="UP000001055">
    <property type="component" value="Unassembled WGS sequence"/>
</dbReference>
<accession>Q0U2I1</accession>
<dbReference type="AlphaFoldDB" id="Q0U2I1"/>
<feature type="region of interest" description="Disordered" evidence="1">
    <location>
        <begin position="44"/>
        <end position="64"/>
    </location>
</feature>
<dbReference type="GeneID" id="5981174"/>
<evidence type="ECO:0000313" key="2">
    <source>
        <dbReference type="EMBL" id="EAT78677.1"/>
    </source>
</evidence>
<dbReference type="HOGENOM" id="CLU_2868432_0_0_1"/>
<proteinExistence type="predicted"/>
<evidence type="ECO:0000256" key="1">
    <source>
        <dbReference type="SAM" id="MobiDB-lite"/>
    </source>
</evidence>
<organism evidence="2 3">
    <name type="scientific">Phaeosphaeria nodorum (strain SN15 / ATCC MYA-4574 / FGSC 10173)</name>
    <name type="common">Glume blotch fungus</name>
    <name type="synonym">Parastagonospora nodorum</name>
    <dbReference type="NCBI Taxonomy" id="321614"/>
    <lineage>
        <taxon>Eukaryota</taxon>
        <taxon>Fungi</taxon>
        <taxon>Dikarya</taxon>
        <taxon>Ascomycota</taxon>
        <taxon>Pezizomycotina</taxon>
        <taxon>Dothideomycetes</taxon>
        <taxon>Pleosporomycetidae</taxon>
        <taxon>Pleosporales</taxon>
        <taxon>Pleosporineae</taxon>
        <taxon>Phaeosphaeriaceae</taxon>
        <taxon>Parastagonospora</taxon>
    </lineage>
</organism>
<dbReference type="EMBL" id="CH445353">
    <property type="protein sequence ID" value="EAT78677.1"/>
    <property type="molecule type" value="Genomic_DNA"/>
</dbReference>
<dbReference type="InParanoid" id="Q0U2I1"/>
<name>Q0U2I1_PHANO</name>
<evidence type="ECO:0000313" key="3">
    <source>
        <dbReference type="Proteomes" id="UP000001055"/>
    </source>
</evidence>
<sequence length="64" mass="6814">MPPITCLLQFLSKDPSKQGLQGVTGAKATIIPVVSPAHLSLHQASTIDSQRETLHGVPTRSHES</sequence>
<protein>
    <submittedName>
        <fullName evidence="2">Uncharacterized protein</fullName>
    </submittedName>
</protein>
<dbReference type="RefSeq" id="XP_001804251.1">
    <property type="nucleotide sequence ID" value="XM_001804199.1"/>
</dbReference>
<feature type="compositionally biased region" description="Basic and acidic residues" evidence="1">
    <location>
        <begin position="49"/>
        <end position="64"/>
    </location>
</feature>
<gene>
    <name evidence="2" type="ORF">SNOG_14052</name>
</gene>